<reference evidence="1 2" key="1">
    <citation type="submission" date="2013-11" db="EMBL/GenBank/DDBJ databases">
        <title>The Genome Sequence of Phytophthora parasitica P1976.</title>
        <authorList>
            <consortium name="The Broad Institute Genomics Platform"/>
            <person name="Russ C."/>
            <person name="Tyler B."/>
            <person name="Panabieres F."/>
            <person name="Shan W."/>
            <person name="Tripathy S."/>
            <person name="Grunwald N."/>
            <person name="Machado M."/>
            <person name="Johnson C.S."/>
            <person name="Walker B."/>
            <person name="Young S."/>
            <person name="Zeng Q."/>
            <person name="Gargeya S."/>
            <person name="Fitzgerald M."/>
            <person name="Haas B."/>
            <person name="Abouelleil A."/>
            <person name="Allen A.W."/>
            <person name="Alvarado L."/>
            <person name="Arachchi H.M."/>
            <person name="Berlin A.M."/>
            <person name="Chapman S.B."/>
            <person name="Gainer-Dewar J."/>
            <person name="Goldberg J."/>
            <person name="Griggs A."/>
            <person name="Gujja S."/>
            <person name="Hansen M."/>
            <person name="Howarth C."/>
            <person name="Imamovic A."/>
            <person name="Ireland A."/>
            <person name="Larimer J."/>
            <person name="McCowan C."/>
            <person name="Murphy C."/>
            <person name="Pearson M."/>
            <person name="Poon T.W."/>
            <person name="Priest M."/>
            <person name="Roberts A."/>
            <person name="Saif S."/>
            <person name="Shea T."/>
            <person name="Sisk P."/>
            <person name="Sykes S."/>
            <person name="Wortman J."/>
            <person name="Nusbaum C."/>
            <person name="Birren B."/>
        </authorList>
    </citation>
    <scope>NUCLEOTIDE SEQUENCE [LARGE SCALE GENOMIC DNA]</scope>
    <source>
        <strain evidence="1 2">P1976</strain>
    </source>
</reference>
<dbReference type="EMBL" id="ANJA01001518">
    <property type="protein sequence ID" value="ETO76624.1"/>
    <property type="molecule type" value="Genomic_DNA"/>
</dbReference>
<dbReference type="Proteomes" id="UP000028582">
    <property type="component" value="Unassembled WGS sequence"/>
</dbReference>
<comment type="caution">
    <text evidence="1">The sequence shown here is derived from an EMBL/GenBank/DDBJ whole genome shotgun (WGS) entry which is preliminary data.</text>
</comment>
<accession>A0A081ACL3</accession>
<evidence type="ECO:0000313" key="2">
    <source>
        <dbReference type="Proteomes" id="UP000028582"/>
    </source>
</evidence>
<gene>
    <name evidence="1" type="ORF">F444_08008</name>
</gene>
<name>A0A081ACL3_PHYNI</name>
<proteinExistence type="predicted"/>
<organism evidence="1 2">
    <name type="scientific">Phytophthora nicotianae P1976</name>
    <dbReference type="NCBI Taxonomy" id="1317066"/>
    <lineage>
        <taxon>Eukaryota</taxon>
        <taxon>Sar</taxon>
        <taxon>Stramenopiles</taxon>
        <taxon>Oomycota</taxon>
        <taxon>Peronosporomycetes</taxon>
        <taxon>Peronosporales</taxon>
        <taxon>Peronosporaceae</taxon>
        <taxon>Phytophthora</taxon>
    </lineage>
</organism>
<evidence type="ECO:0000313" key="1">
    <source>
        <dbReference type="EMBL" id="ETO76624.1"/>
    </source>
</evidence>
<sequence>MIAKISVVFKLIVPWARTSSSGCLKEGYLRRALRQTRPLHSLAYHLARLKYCVCSGAAVVERQRKTYDSKSP</sequence>
<protein>
    <submittedName>
        <fullName evidence="1">Uncharacterized protein</fullName>
    </submittedName>
</protein>
<dbReference type="AlphaFoldDB" id="A0A081ACL3"/>